<dbReference type="STRING" id="1249483.LEP1GSC202_1696"/>
<reference evidence="1 2" key="1">
    <citation type="submission" date="2013-04" db="EMBL/GenBank/DDBJ databases">
        <authorList>
            <person name="Harkins D.M."/>
            <person name="Durkin A.S."/>
            <person name="Brinkac L.M."/>
            <person name="Haft D.H."/>
            <person name="Selengut J.D."/>
            <person name="Sanka R."/>
            <person name="DePew J."/>
            <person name="Purushe J."/>
            <person name="Hartskeerl R.A."/>
            <person name="Ahmed A."/>
            <person name="van der Linden H."/>
            <person name="Goris M.G.A."/>
            <person name="Vinetz J.M."/>
            <person name="Sutton G.G."/>
            <person name="Nierman W.C."/>
            <person name="Fouts D.E."/>
        </authorList>
    </citation>
    <scope>NUCLEOTIDE SEQUENCE [LARGE SCALE GENOMIC DNA]</scope>
    <source>
        <strain evidence="1 2">Sao Paulo</strain>
    </source>
</reference>
<dbReference type="Proteomes" id="UP000013996">
    <property type="component" value="Unassembled WGS sequence"/>
</dbReference>
<evidence type="ECO:0000313" key="1">
    <source>
        <dbReference type="EMBL" id="EOQ89935.1"/>
    </source>
</evidence>
<evidence type="ECO:0000313" key="2">
    <source>
        <dbReference type="Proteomes" id="UP000013996"/>
    </source>
</evidence>
<dbReference type="AlphaFoldDB" id="A0A5E8HF69"/>
<gene>
    <name evidence="1" type="ORF">LEP1GSC202_1696</name>
</gene>
<sequence length="44" mass="5226">MKSDIEYIKHIYAEILFIKNELANTNEILFLENNVFKTSICAKY</sequence>
<organism evidence="1 2">
    <name type="scientific">Leptospira yanagawae serovar Saopaulo str. Sao Paulo = ATCC 700523</name>
    <dbReference type="NCBI Taxonomy" id="1249483"/>
    <lineage>
        <taxon>Bacteria</taxon>
        <taxon>Pseudomonadati</taxon>
        <taxon>Spirochaetota</taxon>
        <taxon>Spirochaetia</taxon>
        <taxon>Leptospirales</taxon>
        <taxon>Leptospiraceae</taxon>
        <taxon>Leptospira</taxon>
    </lineage>
</organism>
<protein>
    <submittedName>
        <fullName evidence="1">Toxin-antitoxin system, antitoxin component domain protein</fullName>
    </submittedName>
</protein>
<proteinExistence type="predicted"/>
<name>A0A5E8HF69_9LEPT</name>
<dbReference type="EMBL" id="AOGX02000015">
    <property type="protein sequence ID" value="EOQ89935.1"/>
    <property type="molecule type" value="Genomic_DNA"/>
</dbReference>
<comment type="caution">
    <text evidence="1">The sequence shown here is derived from an EMBL/GenBank/DDBJ whole genome shotgun (WGS) entry which is preliminary data.</text>
</comment>
<accession>A0A5E8HF69</accession>